<evidence type="ECO:0000256" key="3">
    <source>
        <dbReference type="ARBA" id="ARBA00022833"/>
    </source>
</evidence>
<reference evidence="7" key="2">
    <citation type="submission" date="2021-04" db="EMBL/GenBank/DDBJ databases">
        <authorList>
            <person name="Podell S."/>
        </authorList>
    </citation>
    <scope>NUCLEOTIDE SEQUENCE</scope>
    <source>
        <strain evidence="7">Hildebrandi</strain>
    </source>
</reference>
<evidence type="ECO:0000259" key="6">
    <source>
        <dbReference type="PROSITE" id="PS50089"/>
    </source>
</evidence>
<evidence type="ECO:0000256" key="2">
    <source>
        <dbReference type="ARBA" id="ARBA00022771"/>
    </source>
</evidence>
<dbReference type="PROSITE" id="PS51318">
    <property type="entry name" value="TAT"/>
    <property type="match status" value="1"/>
</dbReference>
<accession>A0A9K3PAN5</accession>
<dbReference type="PROSITE" id="PS50089">
    <property type="entry name" value="ZF_RING_2"/>
    <property type="match status" value="1"/>
</dbReference>
<feature type="transmembrane region" description="Helical" evidence="5">
    <location>
        <begin position="116"/>
        <end position="135"/>
    </location>
</feature>
<dbReference type="InterPro" id="IPR001841">
    <property type="entry name" value="Znf_RING"/>
</dbReference>
<evidence type="ECO:0000256" key="1">
    <source>
        <dbReference type="ARBA" id="ARBA00022723"/>
    </source>
</evidence>
<protein>
    <submittedName>
        <fullName evidence="7">Ring finger domain containing protein</fullName>
    </submittedName>
</protein>
<keyword evidence="5" id="KW-0812">Transmembrane</keyword>
<dbReference type="InterPro" id="IPR052788">
    <property type="entry name" value="RING-type_E3_ligase_ATL"/>
</dbReference>
<name>A0A9K3PAN5_9STRA</name>
<feature type="domain" description="RING-type" evidence="6">
    <location>
        <begin position="214"/>
        <end position="264"/>
    </location>
</feature>
<keyword evidence="8" id="KW-1185">Reference proteome</keyword>
<dbReference type="InterPro" id="IPR006311">
    <property type="entry name" value="TAT_signal"/>
</dbReference>
<organism evidence="7 8">
    <name type="scientific">Nitzschia inconspicua</name>
    <dbReference type="NCBI Taxonomy" id="303405"/>
    <lineage>
        <taxon>Eukaryota</taxon>
        <taxon>Sar</taxon>
        <taxon>Stramenopiles</taxon>
        <taxon>Ochrophyta</taxon>
        <taxon>Bacillariophyta</taxon>
        <taxon>Bacillariophyceae</taxon>
        <taxon>Bacillariophycidae</taxon>
        <taxon>Bacillariales</taxon>
        <taxon>Bacillariaceae</taxon>
        <taxon>Nitzschia</taxon>
    </lineage>
</organism>
<dbReference type="PANTHER" id="PTHR45798">
    <property type="entry name" value="RING-H2 FINGER PROTEIN ATL61-RELATED-RELATED"/>
    <property type="match status" value="1"/>
</dbReference>
<dbReference type="AlphaFoldDB" id="A0A9K3PAN5"/>
<dbReference type="Proteomes" id="UP000693970">
    <property type="component" value="Unassembled WGS sequence"/>
</dbReference>
<dbReference type="PANTHER" id="PTHR45798:SF97">
    <property type="entry name" value="ALCOHOL-SENSITIVE RING FINGER PROTEIN 1"/>
    <property type="match status" value="1"/>
</dbReference>
<reference evidence="7" key="1">
    <citation type="journal article" date="2021" name="Sci. Rep.">
        <title>Diploid genomic architecture of Nitzschia inconspicua, an elite biomass production diatom.</title>
        <authorList>
            <person name="Oliver A."/>
            <person name="Podell S."/>
            <person name="Pinowska A."/>
            <person name="Traller J.C."/>
            <person name="Smith S.R."/>
            <person name="McClure R."/>
            <person name="Beliaev A."/>
            <person name="Bohutskyi P."/>
            <person name="Hill E.A."/>
            <person name="Rabines A."/>
            <person name="Zheng H."/>
            <person name="Allen L.Z."/>
            <person name="Kuo A."/>
            <person name="Grigoriev I.V."/>
            <person name="Allen A.E."/>
            <person name="Hazlebeck D."/>
            <person name="Allen E.E."/>
        </authorList>
    </citation>
    <scope>NUCLEOTIDE SEQUENCE</scope>
    <source>
        <strain evidence="7">Hildebrandi</strain>
    </source>
</reference>
<comment type="caution">
    <text evidence="7">The sequence shown here is derived from an EMBL/GenBank/DDBJ whole genome shotgun (WGS) entry which is preliminary data.</text>
</comment>
<evidence type="ECO:0000256" key="5">
    <source>
        <dbReference type="SAM" id="Phobius"/>
    </source>
</evidence>
<proteinExistence type="predicted"/>
<keyword evidence="1" id="KW-0479">Metal-binding</keyword>
<keyword evidence="5" id="KW-0472">Membrane</keyword>
<keyword evidence="2 4" id="KW-0863">Zinc-finger</keyword>
<gene>
    <name evidence="7" type="ORF">IV203_024085</name>
</gene>
<dbReference type="Pfam" id="PF13639">
    <property type="entry name" value="zf-RING_2"/>
    <property type="match status" value="1"/>
</dbReference>
<evidence type="ECO:0000313" key="8">
    <source>
        <dbReference type="Proteomes" id="UP000693970"/>
    </source>
</evidence>
<evidence type="ECO:0000313" key="7">
    <source>
        <dbReference type="EMBL" id="KAG7340542.1"/>
    </source>
</evidence>
<dbReference type="GO" id="GO:0008270">
    <property type="term" value="F:zinc ion binding"/>
    <property type="evidence" value="ECO:0007669"/>
    <property type="project" value="UniProtKB-KW"/>
</dbReference>
<dbReference type="EMBL" id="JAGRRH010000027">
    <property type="protein sequence ID" value="KAG7340542.1"/>
    <property type="molecule type" value="Genomic_DNA"/>
</dbReference>
<keyword evidence="3" id="KW-0862">Zinc</keyword>
<evidence type="ECO:0000256" key="4">
    <source>
        <dbReference type="PROSITE-ProRule" id="PRU00175"/>
    </source>
</evidence>
<sequence>MSLSITRRQFLCLSLFLMGLLPLVSVALASLWNFFLHKSLSNYSDDVVSSASSNQSFMGIYQAIEQGSSHWRDDASAVGKFFTRTATSLLIDKQAQASLWRQNAVYQEQTTMIRTMVATLVVVAVPLLAYLYALCTHPRMQRFRKQHAYTSDTSIVQKLSPRKERIRQRLLEYKTTFQGPERQRWRCCWWQLPLRKKSDNNCSNFVGSEQFVECPICLAEFHRGDPVIVSSSCPCTGSTFHETCILMWLAQRCRNPDQQCPCCRGAFFPDGNRVSGAKVTSMTRLSEIQSFYRIPTNTRYS</sequence>
<keyword evidence="5" id="KW-1133">Transmembrane helix</keyword>